<accession>A7UUR7</accession>
<organism evidence="1">
    <name type="scientific">Anopheles gambiae</name>
    <name type="common">African malaria mosquito</name>
    <dbReference type="NCBI Taxonomy" id="7165"/>
    <lineage>
        <taxon>Eukaryota</taxon>
        <taxon>Metazoa</taxon>
        <taxon>Ecdysozoa</taxon>
        <taxon>Arthropoda</taxon>
        <taxon>Hexapoda</taxon>
        <taxon>Insecta</taxon>
        <taxon>Pterygota</taxon>
        <taxon>Neoptera</taxon>
        <taxon>Endopterygota</taxon>
        <taxon>Diptera</taxon>
        <taxon>Nematocera</taxon>
        <taxon>Culicoidea</taxon>
        <taxon>Culicidae</taxon>
        <taxon>Anophelinae</taxon>
        <taxon>Anopheles</taxon>
    </lineage>
</organism>
<evidence type="ECO:0000313" key="1">
    <source>
        <dbReference type="EMBL" id="EDO63602.1"/>
    </source>
</evidence>
<reference evidence="1" key="5">
    <citation type="submission" date="2011-05" db="EMBL/GenBank/DDBJ databases">
        <authorList>
            <consortium name="VectorBase"/>
        </authorList>
    </citation>
    <scope>NUCLEOTIDE SEQUENCE</scope>
    <source>
        <strain evidence="1">PEST</strain>
    </source>
</reference>
<feature type="non-terminal residue" evidence="1">
    <location>
        <position position="1"/>
    </location>
</feature>
<protein>
    <submittedName>
        <fullName evidence="1">AGAP007986-PA</fullName>
    </submittedName>
</protein>
<dbReference type="EMBL" id="AAAB01008964">
    <property type="protein sequence ID" value="EDO63602.1"/>
    <property type="molecule type" value="Genomic_DNA"/>
</dbReference>
<reference evidence="1" key="4">
    <citation type="journal article" date="2007" name="Genome Biol.">
        <title>Update of the Anopheles gambiae PEST genome assembly.</title>
        <authorList>
            <person name="Sharakhova M.V."/>
            <person name="Hammond M.P."/>
            <person name="Lobo N.F."/>
            <person name="Krzywinski J."/>
            <person name="Unger M.F."/>
            <person name="Hillenmeyer M.E."/>
            <person name="Bruggner R.V."/>
            <person name="Birney E."/>
            <person name="Collins F.H."/>
        </authorList>
    </citation>
    <scope>NUCLEOTIDE SEQUENCE</scope>
    <source>
        <strain evidence="1">PEST</strain>
    </source>
</reference>
<reference evidence="1" key="1">
    <citation type="journal article" date="2002" name="Science">
        <title>The genome sequence of the malaria mosquito Anopheles gambiae.</title>
        <authorList>
            <person name="Holt R.A."/>
            <person name="Subramanian G.M."/>
            <person name="Halpern A."/>
            <person name="Sutton G.G."/>
            <person name="Charlab R."/>
            <person name="Nusskern D.R."/>
            <person name="Wincker P."/>
            <person name="Clark A.G."/>
            <person name="Ribeiro J.M."/>
            <person name="Wides R."/>
            <person name="Salzberg S.L."/>
            <person name="Loftus B."/>
            <person name="Yandell M."/>
            <person name="Majoros W.H."/>
            <person name="Rusch D.B."/>
            <person name="Lai Z."/>
            <person name="Kraft C.L."/>
            <person name="Abril J.F."/>
            <person name="Anthouard V."/>
            <person name="Arensburger P."/>
            <person name="Atkinson P.W."/>
            <person name="Baden H."/>
            <person name="de Berardinis V."/>
            <person name="Baldwin D."/>
            <person name="Benes V."/>
            <person name="Biedler J."/>
            <person name="Blass C."/>
            <person name="Bolanos R."/>
            <person name="Boscus D."/>
            <person name="Barnstead M."/>
            <person name="Cai S."/>
            <person name="Center A."/>
            <person name="Chaturverdi K."/>
            <person name="Christophides G.K."/>
            <person name="Chrystal M.A."/>
            <person name="Clamp M."/>
            <person name="Cravchik A."/>
            <person name="Curwen V."/>
            <person name="Dana A."/>
            <person name="Delcher A."/>
            <person name="Dew I."/>
            <person name="Evans C.A."/>
            <person name="Flanigan M."/>
            <person name="Grundschober-Freimoser A."/>
            <person name="Friedli L."/>
            <person name="Gu Z."/>
            <person name="Guan P."/>
            <person name="Guigo R."/>
            <person name="Hillenmeyer M.E."/>
            <person name="Hladun S.L."/>
            <person name="Hogan J.R."/>
            <person name="Hong Y.S."/>
            <person name="Hoover J."/>
            <person name="Jaillon O."/>
            <person name="Ke Z."/>
            <person name="Kodira C."/>
            <person name="Kokoza E."/>
            <person name="Koutsos A."/>
            <person name="Letunic I."/>
            <person name="Levitsky A."/>
            <person name="Liang Y."/>
            <person name="Lin J.J."/>
            <person name="Lobo N.F."/>
            <person name="Lopez J.R."/>
            <person name="Malek J.A."/>
            <person name="McIntosh T.C."/>
            <person name="Meister S."/>
            <person name="Miller J."/>
            <person name="Mobarry C."/>
            <person name="Mongin E."/>
            <person name="Murphy S.D."/>
            <person name="O'Brochta D.A."/>
            <person name="Pfannkoch C."/>
            <person name="Qi R."/>
            <person name="Regier M.A."/>
            <person name="Remington K."/>
            <person name="Shao H."/>
            <person name="Sharakhova M.V."/>
            <person name="Sitter C.D."/>
            <person name="Shetty J."/>
            <person name="Smith T.J."/>
            <person name="Strong R."/>
            <person name="Sun J."/>
            <person name="Thomasova D."/>
            <person name="Ton L.Q."/>
            <person name="Topalis P."/>
            <person name="Tu Z."/>
            <person name="Unger M.F."/>
            <person name="Walenz B."/>
            <person name="Wang A."/>
            <person name="Wang J."/>
            <person name="Wang M."/>
            <person name="Wang X."/>
            <person name="Woodford K.J."/>
            <person name="Wortman J.R."/>
            <person name="Wu M."/>
            <person name="Yao A."/>
            <person name="Zdobnov E.M."/>
            <person name="Zhang H."/>
            <person name="Zhao Q."/>
            <person name="Zhao S."/>
            <person name="Zhu S.C."/>
            <person name="Zhimulev I."/>
            <person name="Coluzzi M."/>
            <person name="della Torre A."/>
            <person name="Roth C.W."/>
            <person name="Louis C."/>
            <person name="Kalush F."/>
            <person name="Mural R.J."/>
            <person name="Myers E.W."/>
            <person name="Adams M.D."/>
            <person name="Smith H.O."/>
            <person name="Broder S."/>
            <person name="Gardner M.J."/>
            <person name="Fraser C.M."/>
            <person name="Birney E."/>
            <person name="Bork P."/>
            <person name="Brey P.T."/>
            <person name="Venter J.C."/>
            <person name="Weissenbach J."/>
            <person name="Kafatos F.C."/>
            <person name="Collins F.H."/>
            <person name="Hoffman S.L."/>
        </authorList>
    </citation>
    <scope>NUCLEOTIDE SEQUENCE [LARGE SCALE GENOMIC DNA]</scope>
    <source>
        <strain evidence="1">PEST</strain>
    </source>
</reference>
<sequence>GLYETMDSLAAKSRLNRNSFTQEKREDVSVFL</sequence>
<proteinExistence type="predicted"/>
<name>A7UUR7_ANOGA</name>
<dbReference type="HOGENOM" id="CLU_3394261_0_0_1"/>
<reference evidence="1" key="2">
    <citation type="submission" date="2002-03" db="EMBL/GenBank/DDBJ databases">
        <authorList>
            <consortium name="The Anopheles Genome Sequencing Consortium"/>
        </authorList>
    </citation>
    <scope>NUCLEOTIDE SEQUENCE</scope>
    <source>
        <strain evidence="1">PEST</strain>
    </source>
</reference>
<reference evidence="1" key="3">
    <citation type="journal article" date="2004" name="Trends Parasitol.">
        <title>The Anopheles gambiae genome: an update.</title>
        <authorList>
            <person name="Mongin E."/>
            <person name="Louis C."/>
            <person name="Holt R.A."/>
            <person name="Birney E."/>
            <person name="Collins F.H."/>
        </authorList>
    </citation>
    <scope>NUCLEOTIDE SEQUENCE</scope>
    <source>
        <strain evidence="1">PEST</strain>
    </source>
</reference>
<comment type="caution">
    <text evidence="1">The sequence shown here is derived from an EMBL/GenBank/DDBJ whole genome shotgun (WGS) entry which is preliminary data.</text>
</comment>
<gene>
    <name evidence="1" type="ORF">AgaP_AGAP007986</name>
</gene>
<dbReference type="AlphaFoldDB" id="A7UUR7"/>
<dbReference type="PaxDb" id="7165-AGAP007986-PA"/>